<dbReference type="Proteomes" id="UP000501690">
    <property type="component" value="Linkage Group LG10"/>
</dbReference>
<gene>
    <name evidence="2" type="ORF">DEO72_LG10g2661</name>
</gene>
<protein>
    <submittedName>
        <fullName evidence="2">Uncharacterized protein</fullName>
    </submittedName>
</protein>
<proteinExistence type="predicted"/>
<evidence type="ECO:0000256" key="1">
    <source>
        <dbReference type="SAM" id="MobiDB-lite"/>
    </source>
</evidence>
<evidence type="ECO:0000313" key="3">
    <source>
        <dbReference type="Proteomes" id="UP000501690"/>
    </source>
</evidence>
<dbReference type="AlphaFoldDB" id="A0A4D6NDK6"/>
<name>A0A4D6NDK6_VIGUN</name>
<reference evidence="2 3" key="1">
    <citation type="submission" date="2019-04" db="EMBL/GenBank/DDBJ databases">
        <title>An improved genome assembly and genetic linkage map for asparagus bean, Vigna unguiculata ssp. sesquipedialis.</title>
        <authorList>
            <person name="Xia Q."/>
            <person name="Zhang R."/>
            <person name="Dong Y."/>
        </authorList>
    </citation>
    <scope>NUCLEOTIDE SEQUENCE [LARGE SCALE GENOMIC DNA]</scope>
    <source>
        <tissue evidence="2">Leaf</tissue>
    </source>
</reference>
<dbReference type="EMBL" id="CP039354">
    <property type="protein sequence ID" value="QCE11428.1"/>
    <property type="molecule type" value="Genomic_DNA"/>
</dbReference>
<sequence>MAQHEAKIGTNDVFFSLRNKMVVESKKMGVVNVVPNLTGLVAGNSGSKANDFCMLESTRLNMRKGIQISLTNDEMKLRITNLLKKEIIDEGKAKVADELANMKKKYEANHKAWAKEKKTLERDESEERRKT</sequence>
<feature type="region of interest" description="Disordered" evidence="1">
    <location>
        <begin position="111"/>
        <end position="131"/>
    </location>
</feature>
<evidence type="ECO:0000313" key="2">
    <source>
        <dbReference type="EMBL" id="QCE11428.1"/>
    </source>
</evidence>
<organism evidence="2 3">
    <name type="scientific">Vigna unguiculata</name>
    <name type="common">Cowpea</name>
    <dbReference type="NCBI Taxonomy" id="3917"/>
    <lineage>
        <taxon>Eukaryota</taxon>
        <taxon>Viridiplantae</taxon>
        <taxon>Streptophyta</taxon>
        <taxon>Embryophyta</taxon>
        <taxon>Tracheophyta</taxon>
        <taxon>Spermatophyta</taxon>
        <taxon>Magnoliopsida</taxon>
        <taxon>eudicotyledons</taxon>
        <taxon>Gunneridae</taxon>
        <taxon>Pentapetalae</taxon>
        <taxon>rosids</taxon>
        <taxon>fabids</taxon>
        <taxon>Fabales</taxon>
        <taxon>Fabaceae</taxon>
        <taxon>Papilionoideae</taxon>
        <taxon>50 kb inversion clade</taxon>
        <taxon>NPAAA clade</taxon>
        <taxon>indigoferoid/millettioid clade</taxon>
        <taxon>Phaseoleae</taxon>
        <taxon>Vigna</taxon>
    </lineage>
</organism>
<keyword evidence="3" id="KW-1185">Reference proteome</keyword>
<accession>A0A4D6NDK6</accession>